<dbReference type="OrthoDB" id="431068at2759"/>
<dbReference type="Pfam" id="PF00076">
    <property type="entry name" value="RRM_1"/>
    <property type="match status" value="2"/>
</dbReference>
<evidence type="ECO:0000256" key="5">
    <source>
        <dbReference type="ARBA" id="ARBA00022737"/>
    </source>
</evidence>
<dbReference type="GO" id="GO:0006397">
    <property type="term" value="P:mRNA processing"/>
    <property type="evidence" value="ECO:0007669"/>
    <property type="project" value="UniProtKB-KW"/>
</dbReference>
<dbReference type="EMBL" id="JABSTR010000001">
    <property type="protein sequence ID" value="KAH9361508.1"/>
    <property type="molecule type" value="Genomic_DNA"/>
</dbReference>
<evidence type="ECO:0000313" key="14">
    <source>
        <dbReference type="Proteomes" id="UP000821853"/>
    </source>
</evidence>
<dbReference type="PANTHER" id="PTHR13976">
    <property type="entry name" value="HETEROGENEOUS NUCLEAR RIBONUCLEOPROTEIN-RELATED"/>
    <property type="match status" value="1"/>
</dbReference>
<proteinExistence type="predicted"/>
<keyword evidence="5" id="KW-0677">Repeat</keyword>
<dbReference type="Proteomes" id="UP000821853">
    <property type="component" value="Chromosome 1"/>
</dbReference>
<reference evidence="13 14" key="1">
    <citation type="journal article" date="2020" name="Cell">
        <title>Large-Scale Comparative Analyses of Tick Genomes Elucidate Their Genetic Diversity and Vector Capacities.</title>
        <authorList>
            <consortium name="Tick Genome and Microbiome Consortium (TIGMIC)"/>
            <person name="Jia N."/>
            <person name="Wang J."/>
            <person name="Shi W."/>
            <person name="Du L."/>
            <person name="Sun Y."/>
            <person name="Zhan W."/>
            <person name="Jiang J.F."/>
            <person name="Wang Q."/>
            <person name="Zhang B."/>
            <person name="Ji P."/>
            <person name="Bell-Sakyi L."/>
            <person name="Cui X.M."/>
            <person name="Yuan T.T."/>
            <person name="Jiang B.G."/>
            <person name="Yang W.F."/>
            <person name="Lam T.T."/>
            <person name="Chang Q.C."/>
            <person name="Ding S.J."/>
            <person name="Wang X.J."/>
            <person name="Zhu J.G."/>
            <person name="Ruan X.D."/>
            <person name="Zhao L."/>
            <person name="Wei J.T."/>
            <person name="Ye R.Z."/>
            <person name="Que T.C."/>
            <person name="Du C.H."/>
            <person name="Zhou Y.H."/>
            <person name="Cheng J.X."/>
            <person name="Dai P.F."/>
            <person name="Guo W.B."/>
            <person name="Han X.H."/>
            <person name="Huang E.J."/>
            <person name="Li L.F."/>
            <person name="Wei W."/>
            <person name="Gao Y.C."/>
            <person name="Liu J.Z."/>
            <person name="Shao H.Z."/>
            <person name="Wang X."/>
            <person name="Wang C.C."/>
            <person name="Yang T.C."/>
            <person name="Huo Q.B."/>
            <person name="Li W."/>
            <person name="Chen H.Y."/>
            <person name="Chen S.E."/>
            <person name="Zhou L.G."/>
            <person name="Ni X.B."/>
            <person name="Tian J.H."/>
            <person name="Sheng Y."/>
            <person name="Liu T."/>
            <person name="Pan Y.S."/>
            <person name="Xia L.Y."/>
            <person name="Li J."/>
            <person name="Zhao F."/>
            <person name="Cao W.C."/>
        </authorList>
    </citation>
    <scope>NUCLEOTIDE SEQUENCE [LARGE SCALE GENOMIC DNA]</scope>
    <source>
        <strain evidence="13">HaeL-2018</strain>
    </source>
</reference>
<organism evidence="13 14">
    <name type="scientific">Haemaphysalis longicornis</name>
    <name type="common">Bush tick</name>
    <dbReference type="NCBI Taxonomy" id="44386"/>
    <lineage>
        <taxon>Eukaryota</taxon>
        <taxon>Metazoa</taxon>
        <taxon>Ecdysozoa</taxon>
        <taxon>Arthropoda</taxon>
        <taxon>Chelicerata</taxon>
        <taxon>Arachnida</taxon>
        <taxon>Acari</taxon>
        <taxon>Parasitiformes</taxon>
        <taxon>Ixodida</taxon>
        <taxon>Ixodoidea</taxon>
        <taxon>Ixodidae</taxon>
        <taxon>Haemaphysalinae</taxon>
        <taxon>Haemaphysalis</taxon>
    </lineage>
</organism>
<evidence type="ECO:0000256" key="1">
    <source>
        <dbReference type="ARBA" id="ARBA00004123"/>
    </source>
</evidence>
<dbReference type="FunFam" id="3.30.70.330:FF:000131">
    <property type="entry name" value="Heterogeneous nuclear ribonucleoprotein h3 isoform"/>
    <property type="match status" value="1"/>
</dbReference>
<accession>A0A9J6FHZ0</accession>
<dbReference type="GO" id="GO:0003723">
    <property type="term" value="F:RNA binding"/>
    <property type="evidence" value="ECO:0007669"/>
    <property type="project" value="UniProtKB-UniRule"/>
</dbReference>
<dbReference type="OMA" id="PEYCIRM"/>
<feature type="domain" description="RRM" evidence="12">
    <location>
        <begin position="289"/>
        <end position="366"/>
    </location>
</feature>
<dbReference type="PROSITE" id="PS50102">
    <property type="entry name" value="RRM"/>
    <property type="match status" value="3"/>
</dbReference>
<dbReference type="VEuPathDB" id="VectorBase:HLOH_041624"/>
<dbReference type="AlphaFoldDB" id="A0A9J6FHZ0"/>
<keyword evidence="6" id="KW-0832">Ubl conjugation</keyword>
<evidence type="ECO:0000256" key="4">
    <source>
        <dbReference type="ARBA" id="ARBA00022664"/>
    </source>
</evidence>
<dbReference type="SMART" id="SM00360">
    <property type="entry name" value="RRM"/>
    <property type="match status" value="3"/>
</dbReference>
<dbReference type="FunFam" id="3.30.70.330:FF:000031">
    <property type="entry name" value="Heterogeneous nuclear ribonucleoprotein h3 isoform"/>
    <property type="match status" value="1"/>
</dbReference>
<feature type="region of interest" description="Disordered" evidence="11">
    <location>
        <begin position="230"/>
        <end position="249"/>
    </location>
</feature>
<dbReference type="CDD" id="cd12503">
    <property type="entry name" value="RRM1_hnRNPH_GRSF1_like"/>
    <property type="match status" value="1"/>
</dbReference>
<evidence type="ECO:0000256" key="8">
    <source>
        <dbReference type="ARBA" id="ARBA00022990"/>
    </source>
</evidence>
<dbReference type="CDD" id="cd12506">
    <property type="entry name" value="RRM3_hnRNPH_CRSF1_like"/>
    <property type="match status" value="1"/>
</dbReference>
<keyword evidence="14" id="KW-1185">Reference proteome</keyword>
<dbReference type="SUPFAM" id="SSF54928">
    <property type="entry name" value="RNA-binding domain, RBD"/>
    <property type="match status" value="2"/>
</dbReference>
<keyword evidence="8" id="KW-0007">Acetylation</keyword>
<evidence type="ECO:0000259" key="12">
    <source>
        <dbReference type="PROSITE" id="PS50102"/>
    </source>
</evidence>
<evidence type="ECO:0000256" key="6">
    <source>
        <dbReference type="ARBA" id="ARBA00022843"/>
    </source>
</evidence>
<keyword evidence="3" id="KW-0597">Phosphoprotein</keyword>
<comment type="caution">
    <text evidence="13">The sequence shown here is derived from an EMBL/GenBank/DDBJ whole genome shotgun (WGS) entry which is preliminary data.</text>
</comment>
<evidence type="ECO:0000313" key="13">
    <source>
        <dbReference type="EMBL" id="KAH9361508.1"/>
    </source>
</evidence>
<sequence>MTTPVDDEGFVLRIRGLPWSTTKEEILNFFTGKGKCPHCAERPRRSHRIAPAHFYFCRLRECHIKGGINGVHMTLSREGRPSGEAYIELESEQDMEIGLQRHNEHIGHRYIEVFKSKRSEMDWVVKRSGAHQQDSLNDGCVRLRGLPFGCSKEEIAQFFSGLEIVPNGITLPTDYQGRSTGEAFVQFATRDIAEKAMGKHKEKIGHRYIEIFKSSLQEIRSAVGMGVPKMMRPMGTARPGPYDRAERFGGGPSRYGIGRGGRNFRGFVDEDAYDFGGSGGGGRFSATGHFVHMRGLPFRATERDIFEFFQPMNPINVHLIYEDSGRPSGECDVEFATHEEAVKAMSKDKAHMQHRYIELFLNSTPSGLNAGANAGGFGNGVGPIGSASGTPAFAGTMATGGSGFGSSSFGSGRFGGKFTLFATGVTVLVGDYFKPCMEQMKWGCILSTVLVYKVSLFSSMYTGISKRLAFHA</sequence>
<keyword evidence="4" id="KW-0507">mRNA processing</keyword>
<keyword evidence="7 10" id="KW-0694">RNA-binding</keyword>
<feature type="domain" description="RRM" evidence="12">
    <location>
        <begin position="10"/>
        <end position="118"/>
    </location>
</feature>
<feature type="domain" description="RRM" evidence="12">
    <location>
        <begin position="139"/>
        <end position="216"/>
    </location>
</feature>
<evidence type="ECO:0000256" key="3">
    <source>
        <dbReference type="ARBA" id="ARBA00022553"/>
    </source>
</evidence>
<dbReference type="GO" id="GO:0005634">
    <property type="term" value="C:nucleus"/>
    <property type="evidence" value="ECO:0007669"/>
    <property type="project" value="UniProtKB-SubCell"/>
</dbReference>
<name>A0A9J6FHZ0_HAELO</name>
<evidence type="ECO:0000256" key="7">
    <source>
        <dbReference type="ARBA" id="ARBA00022884"/>
    </source>
</evidence>
<evidence type="ECO:0000256" key="11">
    <source>
        <dbReference type="SAM" id="MobiDB-lite"/>
    </source>
</evidence>
<dbReference type="Gene3D" id="3.30.70.330">
    <property type="match status" value="3"/>
</dbReference>
<evidence type="ECO:0000256" key="2">
    <source>
        <dbReference type="ARBA" id="ARBA00022499"/>
    </source>
</evidence>
<evidence type="ECO:0000256" key="9">
    <source>
        <dbReference type="ARBA" id="ARBA00023242"/>
    </source>
</evidence>
<gene>
    <name evidence="13" type="ORF">HPB48_021875</name>
</gene>
<dbReference type="InterPro" id="IPR012677">
    <property type="entry name" value="Nucleotide-bd_a/b_plait_sf"/>
</dbReference>
<evidence type="ECO:0000256" key="10">
    <source>
        <dbReference type="PROSITE-ProRule" id="PRU00176"/>
    </source>
</evidence>
<dbReference type="InterPro" id="IPR000504">
    <property type="entry name" value="RRM_dom"/>
</dbReference>
<protein>
    <recommendedName>
        <fullName evidence="12">RRM domain-containing protein</fullName>
    </recommendedName>
</protein>
<comment type="subcellular location">
    <subcellularLocation>
        <location evidence="1">Nucleus</location>
    </subcellularLocation>
</comment>
<keyword evidence="2" id="KW-1017">Isopeptide bond</keyword>
<dbReference type="InterPro" id="IPR035979">
    <property type="entry name" value="RBD_domain_sf"/>
</dbReference>
<dbReference type="InterPro" id="IPR050666">
    <property type="entry name" value="ESRP"/>
</dbReference>
<keyword evidence="9" id="KW-0539">Nucleus</keyword>